<evidence type="ECO:0000256" key="5">
    <source>
        <dbReference type="ARBA" id="ARBA00035333"/>
    </source>
</evidence>
<dbReference type="GO" id="GO:1990904">
    <property type="term" value="C:ribonucleoprotein complex"/>
    <property type="evidence" value="ECO:0007669"/>
    <property type="project" value="UniProtKB-KW"/>
</dbReference>
<dbReference type="AlphaFoldDB" id="A0A9L0KLD0"/>
<dbReference type="Ensembl" id="ENSEAST00005039956.1">
    <property type="protein sequence ID" value="ENSEASP00005062686.1"/>
    <property type="gene ID" value="ENSEASG00005032877.1"/>
</dbReference>
<reference evidence="6" key="2">
    <citation type="submission" date="2025-08" db="UniProtKB">
        <authorList>
            <consortium name="Ensembl"/>
        </authorList>
    </citation>
    <scope>IDENTIFICATION</scope>
</reference>
<dbReference type="InterPro" id="IPR038562">
    <property type="entry name" value="Ribosomal_eL34_C_sf"/>
</dbReference>
<dbReference type="GO" id="GO:0006412">
    <property type="term" value="P:translation"/>
    <property type="evidence" value="ECO:0007669"/>
    <property type="project" value="InterPro"/>
</dbReference>
<reference evidence="6 7" key="1">
    <citation type="journal article" date="2020" name="Nat. Commun.">
        <title>Donkey genomes provide new insights into domestication and selection for coat color.</title>
        <authorList>
            <person name="Wang"/>
            <person name="C."/>
            <person name="Li"/>
            <person name="H."/>
            <person name="Guo"/>
            <person name="Y."/>
            <person name="Huang"/>
            <person name="J."/>
            <person name="Sun"/>
            <person name="Y."/>
            <person name="Min"/>
            <person name="J."/>
            <person name="Wang"/>
            <person name="J."/>
            <person name="Fang"/>
            <person name="X."/>
            <person name="Zhao"/>
            <person name="Z."/>
            <person name="Wang"/>
            <person name="S."/>
            <person name="Zhang"/>
            <person name="Y."/>
            <person name="Liu"/>
            <person name="Q."/>
            <person name="Jiang"/>
            <person name="Q."/>
            <person name="Wang"/>
            <person name="X."/>
            <person name="Guo"/>
            <person name="Y."/>
            <person name="Yang"/>
            <person name="C."/>
            <person name="Wang"/>
            <person name="Y."/>
            <person name="Tian"/>
            <person name="F."/>
            <person name="Zhuang"/>
            <person name="G."/>
            <person name="Fan"/>
            <person name="Y."/>
            <person name="Gao"/>
            <person name="Q."/>
            <person name="Li"/>
            <person name="Y."/>
            <person name="Ju"/>
            <person name="Z."/>
            <person name="Li"/>
            <person name="J."/>
            <person name="Li"/>
            <person name="R."/>
            <person name="Hou"/>
            <person name="M."/>
            <person name="Yang"/>
            <person name="G."/>
            <person name="Liu"/>
            <person name="G."/>
            <person name="Liu"/>
            <person name="W."/>
            <person name="Guo"/>
            <person name="J."/>
            <person name="Pan"/>
            <person name="S."/>
            <person name="Fan"/>
            <person name="G."/>
            <person name="Zhang"/>
            <person name="W."/>
            <person name="Zhang"/>
            <person name="R."/>
            <person name="Yu"/>
            <person name="J."/>
            <person name="Zhang"/>
            <person name="X."/>
            <person name="Yin"/>
            <person name="Q."/>
            <person name="Ji"/>
            <person name="C."/>
            <person name="Jin"/>
            <person name="Y."/>
            <person name="Yue"/>
            <person name="G."/>
            <person name="Liu"/>
            <person name="M."/>
            <person name="Xu"/>
            <person name="J."/>
            <person name="Liu"/>
            <person name="S."/>
            <person name="Jordana"/>
            <person name="J."/>
            <person name="Noce"/>
            <person name="A."/>
            <person name="Amills"/>
            <person name="M."/>
            <person name="Wu"/>
            <person name="D.D."/>
            <person name="Li"/>
            <person name="S."/>
            <person name="Zhou"/>
            <person name="X. and Zhong"/>
            <person name="J."/>
        </authorList>
    </citation>
    <scope>NUCLEOTIDE SEQUENCE [LARGE SCALE GENOMIC DNA]</scope>
</reference>
<reference evidence="6" key="3">
    <citation type="submission" date="2025-09" db="UniProtKB">
        <authorList>
            <consortium name="Ensembl"/>
        </authorList>
    </citation>
    <scope>IDENTIFICATION</scope>
</reference>
<organism evidence="6 7">
    <name type="scientific">Equus asinus</name>
    <name type="common">Donkey</name>
    <name type="synonym">Equus africanus asinus</name>
    <dbReference type="NCBI Taxonomy" id="9793"/>
    <lineage>
        <taxon>Eukaryota</taxon>
        <taxon>Metazoa</taxon>
        <taxon>Chordata</taxon>
        <taxon>Craniata</taxon>
        <taxon>Vertebrata</taxon>
        <taxon>Euteleostomi</taxon>
        <taxon>Mammalia</taxon>
        <taxon>Eutheria</taxon>
        <taxon>Laurasiatheria</taxon>
        <taxon>Perissodactyla</taxon>
        <taxon>Equidae</taxon>
        <taxon>Equus</taxon>
    </lineage>
</organism>
<name>A0A9L0KLD0_EQUAS</name>
<dbReference type="GO" id="GO:0005840">
    <property type="term" value="C:ribosome"/>
    <property type="evidence" value="ECO:0007669"/>
    <property type="project" value="UniProtKB-KW"/>
</dbReference>
<dbReference type="GeneTree" id="ENSGT00940000169858"/>
<sequence>MRLSKMKKPVSRAYGGFLCAKRVHDRINFLTEERKIIVKVLKAQAESES</sequence>
<evidence type="ECO:0000313" key="6">
    <source>
        <dbReference type="Ensembl" id="ENSEASP00005062686.1"/>
    </source>
</evidence>
<dbReference type="Pfam" id="PF01199">
    <property type="entry name" value="Ribosomal_L34e"/>
    <property type="match status" value="1"/>
</dbReference>
<evidence type="ECO:0000256" key="4">
    <source>
        <dbReference type="ARBA" id="ARBA00035227"/>
    </source>
</evidence>
<keyword evidence="2" id="KW-0689">Ribosomal protein</keyword>
<evidence type="ECO:0000256" key="2">
    <source>
        <dbReference type="ARBA" id="ARBA00022980"/>
    </source>
</evidence>
<dbReference type="InterPro" id="IPR008195">
    <property type="entry name" value="Ribosomal_eL34"/>
</dbReference>
<evidence type="ECO:0000313" key="7">
    <source>
        <dbReference type="Proteomes" id="UP000694387"/>
    </source>
</evidence>
<protein>
    <recommendedName>
        <fullName evidence="4">Large ribosomal subunit protein eL34</fullName>
    </recommendedName>
    <alternativeName>
        <fullName evidence="5">60S ribosomal protein L34</fullName>
    </alternativeName>
</protein>
<evidence type="ECO:0000256" key="3">
    <source>
        <dbReference type="ARBA" id="ARBA00023274"/>
    </source>
</evidence>
<dbReference type="Gene3D" id="6.20.340.10">
    <property type="match status" value="1"/>
</dbReference>
<dbReference type="PANTHER" id="PTHR46595">
    <property type="entry name" value="60S RIBOSOMAL PROTEIN L34"/>
    <property type="match status" value="1"/>
</dbReference>
<evidence type="ECO:0000256" key="1">
    <source>
        <dbReference type="ARBA" id="ARBA00009875"/>
    </source>
</evidence>
<comment type="similarity">
    <text evidence="1">Belongs to the eukaryotic ribosomal protein eL34 family.</text>
</comment>
<keyword evidence="7" id="KW-1185">Reference proteome</keyword>
<keyword evidence="3" id="KW-0687">Ribonucleoprotein</keyword>
<dbReference type="GO" id="GO:0003735">
    <property type="term" value="F:structural constituent of ribosome"/>
    <property type="evidence" value="ECO:0007669"/>
    <property type="project" value="InterPro"/>
</dbReference>
<accession>A0A9L0KLD0</accession>
<dbReference type="Proteomes" id="UP000694387">
    <property type="component" value="Chromosome 3"/>
</dbReference>
<proteinExistence type="inferred from homology"/>